<feature type="region of interest" description="Disordered" evidence="7">
    <location>
        <begin position="41"/>
        <end position="127"/>
    </location>
</feature>
<feature type="region of interest" description="Disordered" evidence="7">
    <location>
        <begin position="144"/>
        <end position="191"/>
    </location>
</feature>
<evidence type="ECO:0000256" key="5">
    <source>
        <dbReference type="ARBA" id="ARBA00023163"/>
    </source>
</evidence>
<gene>
    <name evidence="9" type="ORF">M441DRAFT_23676</name>
</gene>
<keyword evidence="6" id="KW-0539">Nucleus</keyword>
<evidence type="ECO:0000313" key="9">
    <source>
        <dbReference type="EMBL" id="PTB45481.1"/>
    </source>
</evidence>
<feature type="compositionally biased region" description="Polar residues" evidence="7">
    <location>
        <begin position="148"/>
        <end position="163"/>
    </location>
</feature>
<feature type="region of interest" description="Disordered" evidence="7">
    <location>
        <begin position="461"/>
        <end position="640"/>
    </location>
</feature>
<dbReference type="SMART" id="SM00066">
    <property type="entry name" value="GAL4"/>
    <property type="match status" value="1"/>
</dbReference>
<keyword evidence="4" id="KW-0238">DNA-binding</keyword>
<feature type="region of interest" description="Disordered" evidence="7">
    <location>
        <begin position="1"/>
        <end position="25"/>
    </location>
</feature>
<feature type="region of interest" description="Disordered" evidence="7">
    <location>
        <begin position="230"/>
        <end position="308"/>
    </location>
</feature>
<dbReference type="GO" id="GO:0008270">
    <property type="term" value="F:zinc ion binding"/>
    <property type="evidence" value="ECO:0007669"/>
    <property type="project" value="InterPro"/>
</dbReference>
<dbReference type="STRING" id="1042311.A0A2T3ZKZ7"/>
<proteinExistence type="predicted"/>
<reference evidence="9 10" key="1">
    <citation type="submission" date="2016-07" db="EMBL/GenBank/DDBJ databases">
        <title>Multiple horizontal gene transfer events from other fungi enriched the ability of initially mycotrophic Trichoderma (Ascomycota) to feed on dead plant biomass.</title>
        <authorList>
            <consortium name="DOE Joint Genome Institute"/>
            <person name="Aerts A."/>
            <person name="Atanasova L."/>
            <person name="Chenthamara K."/>
            <person name="Zhang J."/>
            <person name="Grujic M."/>
            <person name="Henrissat B."/>
            <person name="Kuo A."/>
            <person name="Salamov A."/>
            <person name="Lipzen A."/>
            <person name="Labutti K."/>
            <person name="Barry K."/>
            <person name="Miao Y."/>
            <person name="Rahimi M.J."/>
            <person name="Shen Q."/>
            <person name="Grigoriev I.V."/>
            <person name="Kubicek C.P."/>
            <person name="Druzhinina I.S."/>
        </authorList>
    </citation>
    <scope>NUCLEOTIDE SEQUENCE [LARGE SCALE GENOMIC DNA]</scope>
    <source>
        <strain evidence="9 10">CBS 433.97</strain>
    </source>
</reference>
<dbReference type="AlphaFoldDB" id="A0A2T3ZKZ7"/>
<dbReference type="InterPro" id="IPR036864">
    <property type="entry name" value="Zn2-C6_fun-type_DNA-bd_sf"/>
</dbReference>
<evidence type="ECO:0000256" key="7">
    <source>
        <dbReference type="SAM" id="MobiDB-lite"/>
    </source>
</evidence>
<dbReference type="InterPro" id="IPR001138">
    <property type="entry name" value="Zn2Cys6_DnaBD"/>
</dbReference>
<dbReference type="GO" id="GO:0003677">
    <property type="term" value="F:DNA binding"/>
    <property type="evidence" value="ECO:0007669"/>
    <property type="project" value="UniProtKB-KW"/>
</dbReference>
<dbReference type="InterPro" id="IPR050335">
    <property type="entry name" value="ERT1_acuK_gluconeogen_tf"/>
</dbReference>
<dbReference type="PROSITE" id="PS50048">
    <property type="entry name" value="ZN2_CY6_FUNGAL_2"/>
    <property type="match status" value="1"/>
</dbReference>
<dbReference type="PANTHER" id="PTHR47659:SF4">
    <property type="entry name" value="ZN(II)2CYS6 TRANSCRIPTION FACTOR (EUROFUNG)"/>
    <property type="match status" value="1"/>
</dbReference>
<dbReference type="CDD" id="cd00067">
    <property type="entry name" value="GAL4"/>
    <property type="match status" value="1"/>
</dbReference>
<dbReference type="PROSITE" id="PS00463">
    <property type="entry name" value="ZN2_CY6_FUNGAL_1"/>
    <property type="match status" value="1"/>
</dbReference>
<dbReference type="GO" id="GO:0000981">
    <property type="term" value="F:DNA-binding transcription factor activity, RNA polymerase II-specific"/>
    <property type="evidence" value="ECO:0007669"/>
    <property type="project" value="InterPro"/>
</dbReference>
<feature type="domain" description="Zn(2)-C6 fungal-type" evidence="8">
    <location>
        <begin position="195"/>
        <end position="226"/>
    </location>
</feature>
<name>A0A2T3ZKZ7_TRIA4</name>
<evidence type="ECO:0000256" key="2">
    <source>
        <dbReference type="ARBA" id="ARBA00022833"/>
    </source>
</evidence>
<feature type="compositionally biased region" description="Basic and acidic residues" evidence="7">
    <location>
        <begin position="236"/>
        <end position="247"/>
    </location>
</feature>
<keyword evidence="3" id="KW-0805">Transcription regulation</keyword>
<evidence type="ECO:0000259" key="8">
    <source>
        <dbReference type="PROSITE" id="PS50048"/>
    </source>
</evidence>
<keyword evidence="10" id="KW-1185">Reference proteome</keyword>
<feature type="compositionally biased region" description="Low complexity" evidence="7">
    <location>
        <begin position="554"/>
        <end position="584"/>
    </location>
</feature>
<dbReference type="Proteomes" id="UP000240493">
    <property type="component" value="Unassembled WGS sequence"/>
</dbReference>
<evidence type="ECO:0000256" key="6">
    <source>
        <dbReference type="ARBA" id="ARBA00023242"/>
    </source>
</evidence>
<evidence type="ECO:0000256" key="1">
    <source>
        <dbReference type="ARBA" id="ARBA00022723"/>
    </source>
</evidence>
<sequence length="640" mass="71689">MTFLTHPSNPTPPLVPGHHQAYPDPTRCAFDVNWGRKEAYPKESAVRSRAYPSPPMSGSPPLPLRPAQEAGSRGSEVPGYFTASRVLDGLRGGPTQPSPTNLREQAASMARPYAQEPAIRSPYAYPRPEESGRIIPYVSQHHHGMPQAVSQTVYPNSTPSNSEGYPVPDRPQATESQPYTSPKSQRKAKGHVASACVPCKKAHLRCDAQRPCSRCLGSGKEDACVDVQHKKRGRPRLRDERDGRFDPSRYSNPQDATLRRPLSIYPSTTPGTSPYEDSLRRNQSYRPLDPPLIENGPRVVYQERPPAPDPNLYTPSYEGAPPNNMEPLAYLSMDFDIVKASPMFMEMVHASNPLGNKLSDIVTPHQAAFLTNLQNQLFEEQRTFEPNYLPPIMGRLDIAIKDYGFMTEDVSRFRLNHLEYFGFVGYDGYTRTFPLRFGIAKEGSFYFIVFLLSLRELHPQLPPPGSSQHSPYPQHSHAQHSHQSQHAQHSQQVQHTQHTQRAQRPQRARESGLSYHRPSVSHQAAYGDQSASSSTEPYRHRHSDGAMRSPYNPAVSHASSSSGAQSYTPPQYSASSYQTSQSEYVPASQPQTQPSYQLPPIRAETDHRPSSREVNWPNAERPRRVDIGGLLEQPGDINRR</sequence>
<protein>
    <recommendedName>
        <fullName evidence="8">Zn(2)-C6 fungal-type domain-containing protein</fullName>
    </recommendedName>
</protein>
<dbReference type="PANTHER" id="PTHR47659">
    <property type="entry name" value="ZN(II)2CYS6 TRANSCRIPTION FACTOR (EUROFUNG)-RELATED"/>
    <property type="match status" value="1"/>
</dbReference>
<keyword evidence="5" id="KW-0804">Transcription</keyword>
<feature type="compositionally biased region" description="Polar residues" evidence="7">
    <location>
        <begin position="173"/>
        <end position="183"/>
    </location>
</feature>
<dbReference type="Gene3D" id="4.10.240.10">
    <property type="entry name" value="Zn(2)-C6 fungal-type DNA-binding domain"/>
    <property type="match status" value="1"/>
</dbReference>
<keyword evidence="2" id="KW-0862">Zinc</keyword>
<evidence type="ECO:0000256" key="3">
    <source>
        <dbReference type="ARBA" id="ARBA00023015"/>
    </source>
</evidence>
<dbReference type="EMBL" id="KZ679257">
    <property type="protein sequence ID" value="PTB45481.1"/>
    <property type="molecule type" value="Genomic_DNA"/>
</dbReference>
<accession>A0A2T3ZKZ7</accession>
<feature type="compositionally biased region" description="Pro residues" evidence="7">
    <location>
        <begin position="52"/>
        <end position="64"/>
    </location>
</feature>
<keyword evidence="1" id="KW-0479">Metal-binding</keyword>
<organism evidence="9 10">
    <name type="scientific">Trichoderma asperellum (strain ATCC 204424 / CBS 433.97 / NBRC 101777)</name>
    <dbReference type="NCBI Taxonomy" id="1042311"/>
    <lineage>
        <taxon>Eukaryota</taxon>
        <taxon>Fungi</taxon>
        <taxon>Dikarya</taxon>
        <taxon>Ascomycota</taxon>
        <taxon>Pezizomycotina</taxon>
        <taxon>Sordariomycetes</taxon>
        <taxon>Hypocreomycetidae</taxon>
        <taxon>Hypocreales</taxon>
        <taxon>Hypocreaceae</taxon>
        <taxon>Trichoderma</taxon>
    </lineage>
</organism>
<evidence type="ECO:0000256" key="4">
    <source>
        <dbReference type="ARBA" id="ARBA00023125"/>
    </source>
</evidence>
<evidence type="ECO:0000313" key="10">
    <source>
        <dbReference type="Proteomes" id="UP000240493"/>
    </source>
</evidence>
<dbReference type="SUPFAM" id="SSF57701">
    <property type="entry name" value="Zn2/Cys6 DNA-binding domain"/>
    <property type="match status" value="1"/>
</dbReference>
<feature type="compositionally biased region" description="Low complexity" evidence="7">
    <location>
        <begin position="466"/>
        <end position="505"/>
    </location>
</feature>
<dbReference type="OrthoDB" id="5575144at2759"/>
<dbReference type="Pfam" id="PF00172">
    <property type="entry name" value="Zn_clus"/>
    <property type="match status" value="1"/>
</dbReference>